<feature type="compositionally biased region" description="Low complexity" evidence="1">
    <location>
        <begin position="121"/>
        <end position="136"/>
    </location>
</feature>
<proteinExistence type="predicted"/>
<protein>
    <submittedName>
        <fullName evidence="2">Uncharacterized protein</fullName>
    </submittedName>
</protein>
<accession>A0AAN9GBR4</accession>
<evidence type="ECO:0000256" key="1">
    <source>
        <dbReference type="SAM" id="MobiDB-lite"/>
    </source>
</evidence>
<sequence length="333" mass="34930">MSTFFMTHSDLGLPLPPFSLPPPLPLHQPMDVLGHKINFDATKSGCPGKAEDGKGRCRSPVAQPLRHRQLPASFWQEPNVPRSHPGYPFLVHPLHLQHLQALWAAGSAGTPIPGGHVLDVGGSRDSSSTGSSSKQSGHVHKEFLERLQSAQVRGYDLAASRFPITEFLFYNYGLRSYLDQTSGAGSETSSASGPGRHLHHLSRSAACPGLRPEGSTGKMAVPKFCVGQRGSPGGSPTEGVAGGGGGGGGGGGSTFPTLCPYLGYNCHNLHSPAPHTLRDCVMGQSAAAASSSSSSSSSSSVFEAMRGRDVRQPWKPAAGRTVSAYSGRYHPFA</sequence>
<feature type="compositionally biased region" description="Low complexity" evidence="1">
    <location>
        <begin position="181"/>
        <end position="195"/>
    </location>
</feature>
<comment type="caution">
    <text evidence="2">The sequence shown here is derived from an EMBL/GenBank/DDBJ whole genome shotgun (WGS) entry which is preliminary data.</text>
</comment>
<organism evidence="2 3">
    <name type="scientific">Littorina saxatilis</name>
    <dbReference type="NCBI Taxonomy" id="31220"/>
    <lineage>
        <taxon>Eukaryota</taxon>
        <taxon>Metazoa</taxon>
        <taxon>Spiralia</taxon>
        <taxon>Lophotrochozoa</taxon>
        <taxon>Mollusca</taxon>
        <taxon>Gastropoda</taxon>
        <taxon>Caenogastropoda</taxon>
        <taxon>Littorinimorpha</taxon>
        <taxon>Littorinoidea</taxon>
        <taxon>Littorinidae</taxon>
        <taxon>Littorina</taxon>
    </lineage>
</organism>
<feature type="region of interest" description="Disordered" evidence="1">
    <location>
        <begin position="288"/>
        <end position="307"/>
    </location>
</feature>
<dbReference type="Pfam" id="PF15238">
    <property type="entry name" value="TEADIR3"/>
    <property type="match status" value="1"/>
</dbReference>
<dbReference type="AlphaFoldDB" id="A0AAN9GBR4"/>
<evidence type="ECO:0000313" key="2">
    <source>
        <dbReference type="EMBL" id="KAK7103158.1"/>
    </source>
</evidence>
<reference evidence="2 3" key="1">
    <citation type="submission" date="2024-02" db="EMBL/GenBank/DDBJ databases">
        <title>Chromosome-scale genome assembly of the rough periwinkle Littorina saxatilis.</title>
        <authorList>
            <person name="De Jode A."/>
            <person name="Faria R."/>
            <person name="Formenti G."/>
            <person name="Sims Y."/>
            <person name="Smith T.P."/>
            <person name="Tracey A."/>
            <person name="Wood J.M.D."/>
            <person name="Zagrodzka Z.B."/>
            <person name="Johannesson K."/>
            <person name="Butlin R.K."/>
            <person name="Leder E.H."/>
        </authorList>
    </citation>
    <scope>NUCLEOTIDE SEQUENCE [LARGE SCALE GENOMIC DNA]</scope>
    <source>
        <strain evidence="2">Snail1</strain>
        <tissue evidence="2">Muscle</tissue>
    </source>
</reference>
<dbReference type="Proteomes" id="UP001374579">
    <property type="component" value="Unassembled WGS sequence"/>
</dbReference>
<name>A0AAN9GBR4_9CAEN</name>
<gene>
    <name evidence="2" type="ORF">V1264_018118</name>
</gene>
<dbReference type="InterPro" id="IPR053819">
    <property type="entry name" value="TEADIR3_omega_loop"/>
</dbReference>
<feature type="region of interest" description="Disordered" evidence="1">
    <location>
        <begin position="181"/>
        <end position="214"/>
    </location>
</feature>
<feature type="compositionally biased region" description="Low complexity" evidence="1">
    <location>
        <begin position="288"/>
        <end position="300"/>
    </location>
</feature>
<keyword evidence="3" id="KW-1185">Reference proteome</keyword>
<dbReference type="EMBL" id="JBAMIC010000008">
    <property type="protein sequence ID" value="KAK7103158.1"/>
    <property type="molecule type" value="Genomic_DNA"/>
</dbReference>
<feature type="region of interest" description="Disordered" evidence="1">
    <location>
        <begin position="114"/>
        <end position="139"/>
    </location>
</feature>
<evidence type="ECO:0000313" key="3">
    <source>
        <dbReference type="Proteomes" id="UP001374579"/>
    </source>
</evidence>
<feature type="region of interest" description="Disordered" evidence="1">
    <location>
        <begin position="229"/>
        <end position="248"/>
    </location>
</feature>